<feature type="transmembrane region" description="Helical" evidence="1">
    <location>
        <begin position="6"/>
        <end position="25"/>
    </location>
</feature>
<evidence type="ECO:0000256" key="1">
    <source>
        <dbReference type="SAM" id="Phobius"/>
    </source>
</evidence>
<organism evidence="2 3">
    <name type="scientific">Armillaria ostoyae</name>
    <name type="common">Armillaria root rot fungus</name>
    <dbReference type="NCBI Taxonomy" id="47428"/>
    <lineage>
        <taxon>Eukaryota</taxon>
        <taxon>Fungi</taxon>
        <taxon>Dikarya</taxon>
        <taxon>Basidiomycota</taxon>
        <taxon>Agaricomycotina</taxon>
        <taxon>Agaricomycetes</taxon>
        <taxon>Agaricomycetidae</taxon>
        <taxon>Agaricales</taxon>
        <taxon>Marasmiineae</taxon>
        <taxon>Physalacriaceae</taxon>
        <taxon>Armillaria</taxon>
    </lineage>
</organism>
<dbReference type="OMA" id="EDWVEGY"/>
<feature type="transmembrane region" description="Helical" evidence="1">
    <location>
        <begin position="177"/>
        <end position="194"/>
    </location>
</feature>
<keyword evidence="3" id="KW-1185">Reference proteome</keyword>
<feature type="transmembrane region" description="Helical" evidence="1">
    <location>
        <begin position="108"/>
        <end position="126"/>
    </location>
</feature>
<dbReference type="OrthoDB" id="3042558at2759"/>
<dbReference type="EMBL" id="FUEG01000001">
    <property type="protein sequence ID" value="SJK98423.1"/>
    <property type="molecule type" value="Genomic_DNA"/>
</dbReference>
<sequence length="233" mass="26010">MPRFQNEVAVVLGASAVCSVVIFFVTRPREGKIQLPIHSDDNDSPDPFDVSQPVDFIDGIPINEKKFWEKMRRRKIILSFLFAAILILKTICFGWAIVEDEPSNVASYAIHVFFSLYVLAVAIRSVNQDAPGPHSESVLHLTTLTTLATIFLGISILLPTNSPPVVTSVDPSEVFTWMWVFIFFIYTITCLLSFTTPRGPPLHYEPKDIYSTKEASARTNKDEVNVTGVTGKC</sequence>
<name>A0A284QPQ2_ARMOS</name>
<evidence type="ECO:0000313" key="2">
    <source>
        <dbReference type="EMBL" id="SJK98423.1"/>
    </source>
</evidence>
<accession>A0A284QPQ2</accession>
<reference evidence="3" key="1">
    <citation type="journal article" date="2017" name="Nat. Ecol. Evol.">
        <title>Genome expansion and lineage-specific genetic innovations in the forest pathogenic fungi Armillaria.</title>
        <authorList>
            <person name="Sipos G."/>
            <person name="Prasanna A.N."/>
            <person name="Walter M.C."/>
            <person name="O'Connor E."/>
            <person name="Balint B."/>
            <person name="Krizsan K."/>
            <person name="Kiss B."/>
            <person name="Hess J."/>
            <person name="Varga T."/>
            <person name="Slot J."/>
            <person name="Riley R."/>
            <person name="Boka B."/>
            <person name="Rigling D."/>
            <person name="Barry K."/>
            <person name="Lee J."/>
            <person name="Mihaltcheva S."/>
            <person name="LaButti K."/>
            <person name="Lipzen A."/>
            <person name="Waldron R."/>
            <person name="Moloney N.M."/>
            <person name="Sperisen C."/>
            <person name="Kredics L."/>
            <person name="Vagvoelgyi C."/>
            <person name="Patrignani A."/>
            <person name="Fitzpatrick D."/>
            <person name="Nagy I."/>
            <person name="Doyle S."/>
            <person name="Anderson J.B."/>
            <person name="Grigoriev I.V."/>
            <person name="Gueldener U."/>
            <person name="Muensterkoetter M."/>
            <person name="Nagy L.G."/>
        </authorList>
    </citation>
    <scope>NUCLEOTIDE SEQUENCE [LARGE SCALE GENOMIC DNA]</scope>
    <source>
        <strain evidence="3">C18/9</strain>
    </source>
</reference>
<dbReference type="STRING" id="47428.A0A284QPQ2"/>
<keyword evidence="1" id="KW-0812">Transmembrane</keyword>
<keyword evidence="1" id="KW-0472">Membrane</keyword>
<protein>
    <submittedName>
        <fullName evidence="2">Uncharacterized protein</fullName>
    </submittedName>
</protein>
<feature type="transmembrane region" description="Helical" evidence="1">
    <location>
        <begin position="138"/>
        <end position="157"/>
    </location>
</feature>
<gene>
    <name evidence="2" type="ORF">ARMOST_01690</name>
</gene>
<evidence type="ECO:0000313" key="3">
    <source>
        <dbReference type="Proteomes" id="UP000219338"/>
    </source>
</evidence>
<dbReference type="AlphaFoldDB" id="A0A284QPQ2"/>
<proteinExistence type="predicted"/>
<dbReference type="Proteomes" id="UP000219338">
    <property type="component" value="Unassembled WGS sequence"/>
</dbReference>
<keyword evidence="1" id="KW-1133">Transmembrane helix</keyword>
<feature type="transmembrane region" description="Helical" evidence="1">
    <location>
        <begin position="76"/>
        <end position="96"/>
    </location>
</feature>